<organism evidence="3 4">
    <name type="scientific">Novilysobacter luteus</name>
    <dbReference type="NCBI Taxonomy" id="2822368"/>
    <lineage>
        <taxon>Bacteria</taxon>
        <taxon>Pseudomonadati</taxon>
        <taxon>Pseudomonadota</taxon>
        <taxon>Gammaproteobacteria</taxon>
        <taxon>Lysobacterales</taxon>
        <taxon>Lysobacteraceae</taxon>
        <taxon>Novilysobacter</taxon>
    </lineage>
</organism>
<reference evidence="3 4" key="1">
    <citation type="submission" date="2021-04" db="EMBL/GenBank/DDBJ databases">
        <authorList>
            <person name="Rodrigo-Torres L."/>
            <person name="Arahal R. D."/>
            <person name="Lucena T."/>
        </authorList>
    </citation>
    <scope>NUCLEOTIDE SEQUENCE [LARGE SCALE GENOMIC DNA]</scope>
    <source>
        <strain evidence="3 4">CECT 30171</strain>
    </source>
</reference>
<evidence type="ECO:0008006" key="5">
    <source>
        <dbReference type="Google" id="ProtNLM"/>
    </source>
</evidence>
<feature type="transmembrane region" description="Helical" evidence="2">
    <location>
        <begin position="6"/>
        <end position="29"/>
    </location>
</feature>
<dbReference type="Pfam" id="PF11026">
    <property type="entry name" value="DUF2721"/>
    <property type="match status" value="1"/>
</dbReference>
<accession>A0ABM8UF97</accession>
<dbReference type="Proteomes" id="UP000680116">
    <property type="component" value="Chromosome"/>
</dbReference>
<feature type="transmembrane region" description="Helical" evidence="2">
    <location>
        <begin position="108"/>
        <end position="128"/>
    </location>
</feature>
<evidence type="ECO:0000256" key="1">
    <source>
        <dbReference type="SAM" id="Coils"/>
    </source>
</evidence>
<protein>
    <recommendedName>
        <fullName evidence="5">DUF2721 domain-containing protein</fullName>
    </recommendedName>
</protein>
<dbReference type="RefSeq" id="WP_251370537.1">
    <property type="nucleotide sequence ID" value="NZ_OU015430.1"/>
</dbReference>
<keyword evidence="2" id="KW-1133">Transmembrane helix</keyword>
<keyword evidence="2" id="KW-0472">Membrane</keyword>
<evidence type="ECO:0000256" key="2">
    <source>
        <dbReference type="SAM" id="Phobius"/>
    </source>
</evidence>
<sequence length="156" mass="17365">MIPTDSQYAVLTAMLAPAFFLTATGSLLISASNRLARVVDRLRQLMKEMEQATDEAELQWLDHRVTRQRRRSGLILRANQMLYLSLSFFVATSLMVVLDAFLPSPAGLLPTAFAILGVLGLFASSLLLSRESTIALAILNEEMDRSHTRARVRRTS</sequence>
<dbReference type="InterPro" id="IPR021279">
    <property type="entry name" value="DUF2721"/>
</dbReference>
<dbReference type="EMBL" id="OU015430">
    <property type="protein sequence ID" value="CAG4972987.1"/>
    <property type="molecule type" value="Genomic_DNA"/>
</dbReference>
<proteinExistence type="predicted"/>
<name>A0ABM8UF97_9GAMM</name>
<gene>
    <name evidence="3" type="ORF">LYB30171_01348</name>
</gene>
<keyword evidence="1" id="KW-0175">Coiled coil</keyword>
<feature type="transmembrane region" description="Helical" evidence="2">
    <location>
        <begin position="81"/>
        <end position="102"/>
    </location>
</feature>
<evidence type="ECO:0000313" key="3">
    <source>
        <dbReference type="EMBL" id="CAG4972987.1"/>
    </source>
</evidence>
<feature type="coiled-coil region" evidence="1">
    <location>
        <begin position="28"/>
        <end position="59"/>
    </location>
</feature>
<keyword evidence="2" id="KW-0812">Transmembrane</keyword>
<keyword evidence="4" id="KW-1185">Reference proteome</keyword>
<evidence type="ECO:0000313" key="4">
    <source>
        <dbReference type="Proteomes" id="UP000680116"/>
    </source>
</evidence>